<dbReference type="PANTHER" id="PTHR34301">
    <property type="entry name" value="DNA-BINDING PROTEIN-RELATED"/>
    <property type="match status" value="1"/>
</dbReference>
<dbReference type="AlphaFoldDB" id="A0A031LNN3"/>
<gene>
    <name evidence="2" type="ORF">CM19_07055</name>
</gene>
<proteinExistence type="predicted"/>
<dbReference type="GO" id="GO:0005524">
    <property type="term" value="F:ATP binding"/>
    <property type="evidence" value="ECO:0007669"/>
    <property type="project" value="InterPro"/>
</dbReference>
<comment type="caution">
    <text evidence="2">The sequence shown here is derived from an EMBL/GenBank/DDBJ whole genome shotgun (WGS) entry which is preliminary data.</text>
</comment>
<dbReference type="PANTHER" id="PTHR34301:SF8">
    <property type="entry name" value="ATPASE DOMAIN-CONTAINING PROTEIN"/>
    <property type="match status" value="1"/>
</dbReference>
<dbReference type="Gene3D" id="3.40.50.300">
    <property type="entry name" value="P-loop containing nucleotide triphosphate hydrolases"/>
    <property type="match status" value="1"/>
</dbReference>
<accession>A0A031LNN3</accession>
<dbReference type="Pfam" id="PF01637">
    <property type="entry name" value="ATPase_2"/>
    <property type="match status" value="1"/>
</dbReference>
<dbReference type="EMBL" id="JFZT01000040">
    <property type="protein sequence ID" value="EZQ06697.1"/>
    <property type="molecule type" value="Genomic_DNA"/>
</dbReference>
<dbReference type="Proteomes" id="UP000024332">
    <property type="component" value="Unassembled WGS sequence"/>
</dbReference>
<evidence type="ECO:0000259" key="1">
    <source>
        <dbReference type="Pfam" id="PF01637"/>
    </source>
</evidence>
<reference evidence="2 3" key="1">
    <citation type="submission" date="2014-03" db="EMBL/GenBank/DDBJ databases">
        <title>Draft genome sequence of the novel thermoacidophilic archaea Acidianus copahuensis ALE1 strain, isolated from Copahue volcanic area in Neuquen Argentina.</title>
        <authorList>
            <person name="Urbieta M.S."/>
            <person name="Rascovan N."/>
            <person name="Castro C."/>
            <person name="Revale S."/>
            <person name="Giaveno M.A."/>
            <person name="Vazquez M.P."/>
            <person name="Donati E.R."/>
        </authorList>
    </citation>
    <scope>NUCLEOTIDE SEQUENCE [LARGE SCALE GENOMIC DNA]</scope>
    <source>
        <strain evidence="2 3">ALE1</strain>
    </source>
</reference>
<dbReference type="Gene3D" id="1.10.10.10">
    <property type="entry name" value="Winged helix-like DNA-binding domain superfamily/Winged helix DNA-binding domain"/>
    <property type="match status" value="1"/>
</dbReference>
<name>A0A031LNN3_9CREN</name>
<feature type="domain" description="ATPase" evidence="1">
    <location>
        <begin position="31"/>
        <end position="216"/>
    </location>
</feature>
<dbReference type="STRING" id="1160895.CM19_07055"/>
<keyword evidence="3" id="KW-1185">Reference proteome</keyword>
<evidence type="ECO:0000313" key="3">
    <source>
        <dbReference type="Proteomes" id="UP000024332"/>
    </source>
</evidence>
<protein>
    <submittedName>
        <fullName evidence="2">ATPase</fullName>
    </submittedName>
</protein>
<dbReference type="InterPro" id="IPR011579">
    <property type="entry name" value="ATPase_dom"/>
</dbReference>
<dbReference type="InterPro" id="IPR027417">
    <property type="entry name" value="P-loop_NTPase"/>
</dbReference>
<dbReference type="Gene3D" id="1.10.8.60">
    <property type="match status" value="1"/>
</dbReference>
<evidence type="ECO:0000313" key="2">
    <source>
        <dbReference type="EMBL" id="EZQ06697.1"/>
    </source>
</evidence>
<dbReference type="InterPro" id="IPR036388">
    <property type="entry name" value="WH-like_DNA-bd_sf"/>
</dbReference>
<sequence length="343" mass="39302">MSLNELSQGILTFTMNLARIGEEKKVYRLEEFSRLFVENVKEFMERYTFAGKIGRLLANRLGVDPEVILNLNWAQLGLKLREIKTQDINEFIRAMDSLAKDNRRTLVVFLDEFQYIKKVNNFDVGSFLHDIYDWCDNTVIIVSGSIVGVAEEVLKQVEATKPFYGRKFFKVYLKTFTEEQSTDFLKKGFEQEGVRVEDVTIERAVKLFDGIPGWLTLFGKEYTYSVKHGRKADIKDILKEAGKEVAIEFTRFLKNSSSPNRYSGIILAIDRLGGKGKLSEITQGLNVLLKDNAEESRVKELLDTLISYGYIVKTGRGRYSLPNDTPTKIGIKHSAKKWLKTFS</sequence>
<organism evidence="2 3">
    <name type="scientific">Candidatus Acidianus copahuensis</name>
    <dbReference type="NCBI Taxonomy" id="1160895"/>
    <lineage>
        <taxon>Archaea</taxon>
        <taxon>Thermoproteota</taxon>
        <taxon>Thermoprotei</taxon>
        <taxon>Sulfolobales</taxon>
        <taxon>Sulfolobaceae</taxon>
        <taxon>Acidianus</taxon>
    </lineage>
</organism>
<dbReference type="SUPFAM" id="SSF52540">
    <property type="entry name" value="P-loop containing nucleoside triphosphate hydrolases"/>
    <property type="match status" value="1"/>
</dbReference>